<keyword evidence="3" id="KW-1185">Reference proteome</keyword>
<gene>
    <name evidence="2" type="ORF">RCOM_1301110</name>
</gene>
<proteinExistence type="predicted"/>
<feature type="compositionally biased region" description="Basic and acidic residues" evidence="1">
    <location>
        <begin position="14"/>
        <end position="26"/>
    </location>
</feature>
<dbReference type="AlphaFoldDB" id="B9S086"/>
<sequence length="132" mass="14402">MRIPSSKIRSAKKKNGEKEKVDDLKSKPIGIRSNELVYKSEMQSDTSKEFNVDMKKNVIKEENDCNVVDDKFNVGICSSGIIGTSDDNASIDTSGGTRDVGDELAVDSANVSGTINLNSSADTLVYSKRFFL</sequence>
<protein>
    <submittedName>
        <fullName evidence="2">Uncharacterized protein</fullName>
    </submittedName>
</protein>
<reference evidence="3" key="1">
    <citation type="journal article" date="2010" name="Nat. Biotechnol.">
        <title>Draft genome sequence of the oilseed species Ricinus communis.</title>
        <authorList>
            <person name="Chan A.P."/>
            <person name="Crabtree J."/>
            <person name="Zhao Q."/>
            <person name="Lorenzi H."/>
            <person name="Orvis J."/>
            <person name="Puiu D."/>
            <person name="Melake-Berhan A."/>
            <person name="Jones K.M."/>
            <person name="Redman J."/>
            <person name="Chen G."/>
            <person name="Cahoon E.B."/>
            <person name="Gedil M."/>
            <person name="Stanke M."/>
            <person name="Haas B.J."/>
            <person name="Wortman J.R."/>
            <person name="Fraser-Liggett C.M."/>
            <person name="Ravel J."/>
            <person name="Rabinowicz P.D."/>
        </authorList>
    </citation>
    <scope>NUCLEOTIDE SEQUENCE [LARGE SCALE GENOMIC DNA]</scope>
    <source>
        <strain evidence="3">cv. Hale</strain>
    </source>
</reference>
<dbReference type="EMBL" id="EQ973836">
    <property type="protein sequence ID" value="EEF43022.1"/>
    <property type="molecule type" value="Genomic_DNA"/>
</dbReference>
<feature type="region of interest" description="Disordered" evidence="1">
    <location>
        <begin position="1"/>
        <end position="26"/>
    </location>
</feature>
<dbReference type="InParanoid" id="B9S086"/>
<accession>B9S086</accession>
<name>B9S086_RICCO</name>
<evidence type="ECO:0000313" key="3">
    <source>
        <dbReference type="Proteomes" id="UP000008311"/>
    </source>
</evidence>
<evidence type="ECO:0000256" key="1">
    <source>
        <dbReference type="SAM" id="MobiDB-lite"/>
    </source>
</evidence>
<organism evidence="2 3">
    <name type="scientific">Ricinus communis</name>
    <name type="common">Castor bean</name>
    <dbReference type="NCBI Taxonomy" id="3988"/>
    <lineage>
        <taxon>Eukaryota</taxon>
        <taxon>Viridiplantae</taxon>
        <taxon>Streptophyta</taxon>
        <taxon>Embryophyta</taxon>
        <taxon>Tracheophyta</taxon>
        <taxon>Spermatophyta</taxon>
        <taxon>Magnoliopsida</taxon>
        <taxon>eudicotyledons</taxon>
        <taxon>Gunneridae</taxon>
        <taxon>Pentapetalae</taxon>
        <taxon>rosids</taxon>
        <taxon>fabids</taxon>
        <taxon>Malpighiales</taxon>
        <taxon>Euphorbiaceae</taxon>
        <taxon>Acalyphoideae</taxon>
        <taxon>Acalypheae</taxon>
        <taxon>Ricinus</taxon>
    </lineage>
</organism>
<dbReference type="Proteomes" id="UP000008311">
    <property type="component" value="Unassembled WGS sequence"/>
</dbReference>
<evidence type="ECO:0000313" key="2">
    <source>
        <dbReference type="EMBL" id="EEF43022.1"/>
    </source>
</evidence>